<sequence>MVVGGGGAVVGGVGGAGAFVTQDLPGIVQDLKPITDLIGQGYSMYTSYQLQKDAAKAALKYGGQVTVPYPVGTVGGPSPKGGFQTIFDIKSGMDEGPPPGVSDIDIKKIVPIVAIAGIAYLLLV</sequence>
<evidence type="ECO:0000313" key="1">
    <source>
        <dbReference type="EMBL" id="KKN24052.1"/>
    </source>
</evidence>
<comment type="caution">
    <text evidence="1">The sequence shown here is derived from an EMBL/GenBank/DDBJ whole genome shotgun (WGS) entry which is preliminary data.</text>
</comment>
<reference evidence="1" key="1">
    <citation type="journal article" date="2015" name="Nature">
        <title>Complex archaea that bridge the gap between prokaryotes and eukaryotes.</title>
        <authorList>
            <person name="Spang A."/>
            <person name="Saw J.H."/>
            <person name="Jorgensen S.L."/>
            <person name="Zaremba-Niedzwiedzka K."/>
            <person name="Martijn J."/>
            <person name="Lind A.E."/>
            <person name="van Eijk R."/>
            <person name="Schleper C."/>
            <person name="Guy L."/>
            <person name="Ettema T.J."/>
        </authorList>
    </citation>
    <scope>NUCLEOTIDE SEQUENCE</scope>
</reference>
<accession>A0A0F9PHS5</accession>
<dbReference type="EMBL" id="LAZR01002913">
    <property type="protein sequence ID" value="KKN24052.1"/>
    <property type="molecule type" value="Genomic_DNA"/>
</dbReference>
<organism evidence="1">
    <name type="scientific">marine sediment metagenome</name>
    <dbReference type="NCBI Taxonomy" id="412755"/>
    <lineage>
        <taxon>unclassified sequences</taxon>
        <taxon>metagenomes</taxon>
        <taxon>ecological metagenomes</taxon>
    </lineage>
</organism>
<protein>
    <submittedName>
        <fullName evidence="1">Uncharacterized protein</fullName>
    </submittedName>
</protein>
<proteinExistence type="predicted"/>
<dbReference type="AlphaFoldDB" id="A0A0F9PHS5"/>
<name>A0A0F9PHS5_9ZZZZ</name>
<gene>
    <name evidence="1" type="ORF">LCGC14_0898760</name>
</gene>